<dbReference type="InterPro" id="IPR003428">
    <property type="entry name" value="MAM33"/>
</dbReference>
<dbReference type="SUPFAM" id="SSF54529">
    <property type="entry name" value="Mitochondrial glycoprotein MAM33-like"/>
    <property type="match status" value="1"/>
</dbReference>
<dbReference type="InterPro" id="IPR036561">
    <property type="entry name" value="MAM33_sf"/>
</dbReference>
<reference evidence="1 2" key="1">
    <citation type="journal article" date="2018" name="Plant J.">
        <title>Genome sequences of Chlorella sorokiniana UTEX 1602 and Micractinium conductrix SAG 241.80: implications to maltose excretion by a green alga.</title>
        <authorList>
            <person name="Arriola M.B."/>
            <person name="Velmurugan N."/>
            <person name="Zhang Y."/>
            <person name="Plunkett M.H."/>
            <person name="Hondzo H."/>
            <person name="Barney B.M."/>
        </authorList>
    </citation>
    <scope>NUCLEOTIDE SEQUENCE [LARGE SCALE GENOMIC DNA]</scope>
    <source>
        <strain evidence="1 2">SAG 241.80</strain>
    </source>
</reference>
<evidence type="ECO:0000313" key="2">
    <source>
        <dbReference type="Proteomes" id="UP000239649"/>
    </source>
</evidence>
<dbReference type="Proteomes" id="UP000239649">
    <property type="component" value="Unassembled WGS sequence"/>
</dbReference>
<dbReference type="AlphaFoldDB" id="A0A2P6VJS6"/>
<comment type="caution">
    <text evidence="1">The sequence shown here is derived from an EMBL/GenBank/DDBJ whole genome shotgun (WGS) entry which is preliminary data.</text>
</comment>
<protein>
    <submittedName>
        <fullName evidence="1">Mitochondrial glyco</fullName>
    </submittedName>
</protein>
<dbReference type="PANTHER" id="PTHR10826:SF1">
    <property type="entry name" value="COMPLEMENT COMPONENT 1 Q SUBCOMPONENT-BINDING PROTEIN, MITOCHONDRIAL"/>
    <property type="match status" value="1"/>
</dbReference>
<dbReference type="OrthoDB" id="278212at2759"/>
<dbReference type="PANTHER" id="PTHR10826">
    <property type="entry name" value="COMPLEMENT COMPONENT 1"/>
    <property type="match status" value="1"/>
</dbReference>
<proteinExistence type="predicted"/>
<gene>
    <name evidence="1" type="ORF">C2E20_2517</name>
</gene>
<dbReference type="STRING" id="554055.A0A2P6VJS6"/>
<evidence type="ECO:0000313" key="1">
    <source>
        <dbReference type="EMBL" id="PSC74310.1"/>
    </source>
</evidence>
<organism evidence="1 2">
    <name type="scientific">Micractinium conductrix</name>
    <dbReference type="NCBI Taxonomy" id="554055"/>
    <lineage>
        <taxon>Eukaryota</taxon>
        <taxon>Viridiplantae</taxon>
        <taxon>Chlorophyta</taxon>
        <taxon>core chlorophytes</taxon>
        <taxon>Trebouxiophyceae</taxon>
        <taxon>Chlorellales</taxon>
        <taxon>Chlorellaceae</taxon>
        <taxon>Chlorella clade</taxon>
        <taxon>Micractinium</taxon>
    </lineage>
</organism>
<dbReference type="GO" id="GO:0005759">
    <property type="term" value="C:mitochondrial matrix"/>
    <property type="evidence" value="ECO:0007669"/>
    <property type="project" value="InterPro"/>
</dbReference>
<dbReference type="EMBL" id="LHPF02000005">
    <property type="protein sequence ID" value="PSC74310.1"/>
    <property type="molecule type" value="Genomic_DNA"/>
</dbReference>
<dbReference type="Gene3D" id="3.10.280.10">
    <property type="entry name" value="Mitochondrial glycoprotein"/>
    <property type="match status" value="1"/>
</dbReference>
<name>A0A2P6VJS6_9CHLO</name>
<sequence length="491" mass="52155">MTLMGGGGEDPQPLSRGLSGIFGRKKAQRNGAAHGVYEAQDALDAAYLHPAAQTVQPRSGGGGGWGILSARRGSSTSSDTAAAYAHKQEHEAAALRAQCSAQVQELSVMAEAIEALREERAAAAERLNLQRFKFELLVDLAVKAPSAAALSRAFRSSAAARSASLADALSKKAQRNGAAHGVYEAQDALDAAYLHPAAQTVQPRSGGGGGWGILSARRGSSTSSDTAAAYAHKQEHEAAALRAQCSAQVQELSVMAEAIEALREERAAAAERLNLQRFKFELLVDLAVKAPSAAALSRAFRSSAAARSASLADALRNELAYEKQNYEQPPEVASGPPAGFTLTETKGDTLLTLSKQHGQETVEVDVLVNEQPGEELVEGENGELDADVGVVFTATVTKGDKSLVFECKSDGQYFAVQHVALEPAGDDIEESAYTGPVYDELDEELQGQLERYLAERGVNAELGGFLLPLVHDKEEREYIHWLEGVESFVRA</sequence>
<accession>A0A2P6VJS6</accession>
<dbReference type="Pfam" id="PF02330">
    <property type="entry name" value="MAM33"/>
    <property type="match status" value="1"/>
</dbReference>
<keyword evidence="2" id="KW-1185">Reference proteome</keyword>